<evidence type="ECO:0000256" key="3">
    <source>
        <dbReference type="ARBA" id="ARBA00022840"/>
    </source>
</evidence>
<dbReference type="OrthoDB" id="267079at2759"/>
<dbReference type="WBParaSite" id="nOo.2.0.1.t06133-RA">
    <property type="protein sequence ID" value="nOo.2.0.1.t06133-RA"/>
    <property type="gene ID" value="nOo.2.0.1.g06133"/>
</dbReference>
<dbReference type="Proteomes" id="UP000271087">
    <property type="component" value="Unassembled WGS sequence"/>
</dbReference>
<keyword evidence="3" id="KW-0067">ATP-binding</keyword>
<dbReference type="GO" id="GO:0005634">
    <property type="term" value="C:nucleus"/>
    <property type="evidence" value="ECO:0007669"/>
    <property type="project" value="TreeGrafter"/>
</dbReference>
<dbReference type="GO" id="GO:0005524">
    <property type="term" value="F:ATP binding"/>
    <property type="evidence" value="ECO:0007669"/>
    <property type="project" value="UniProtKB-KW"/>
</dbReference>
<evidence type="ECO:0000313" key="5">
    <source>
        <dbReference type="EMBL" id="VDK81104.1"/>
    </source>
</evidence>
<evidence type="ECO:0000256" key="2">
    <source>
        <dbReference type="ARBA" id="ARBA00022801"/>
    </source>
</evidence>
<evidence type="ECO:0000313" key="6">
    <source>
        <dbReference type="Proteomes" id="UP000271087"/>
    </source>
</evidence>
<dbReference type="InterPro" id="IPR014013">
    <property type="entry name" value="Helic_SF1/SF2_ATP-bd_DinG/Rad3"/>
</dbReference>
<keyword evidence="6" id="KW-1185">Reference proteome</keyword>
<dbReference type="SUPFAM" id="SSF52540">
    <property type="entry name" value="P-loop containing nucleoside triphosphate hydrolases"/>
    <property type="match status" value="1"/>
</dbReference>
<reference evidence="7" key="1">
    <citation type="submission" date="2016-06" db="UniProtKB">
        <authorList>
            <consortium name="WormBaseParasite"/>
        </authorList>
    </citation>
    <scope>IDENTIFICATION</scope>
</reference>
<dbReference type="GO" id="GO:0003678">
    <property type="term" value="F:DNA helicase activity"/>
    <property type="evidence" value="ECO:0007669"/>
    <property type="project" value="TreeGrafter"/>
</dbReference>
<dbReference type="Gene3D" id="3.40.50.300">
    <property type="entry name" value="P-loop containing nucleotide triphosphate hydrolases"/>
    <property type="match status" value="1"/>
</dbReference>
<dbReference type="PANTHER" id="PTHR11472:SF41">
    <property type="entry name" value="ATP-DEPENDENT DNA HELICASE DDX11-RELATED"/>
    <property type="match status" value="1"/>
</dbReference>
<dbReference type="STRING" id="42157.A0A182EDI2"/>
<dbReference type="GO" id="GO:0016787">
    <property type="term" value="F:hydrolase activity"/>
    <property type="evidence" value="ECO:0007669"/>
    <property type="project" value="UniProtKB-KW"/>
</dbReference>
<gene>
    <name evidence="5" type="ORF">NOO_LOCUS6133</name>
</gene>
<dbReference type="PANTHER" id="PTHR11472">
    <property type="entry name" value="DNA REPAIR DEAD HELICASE RAD3/XP-D SUBFAMILY MEMBER"/>
    <property type="match status" value="1"/>
</dbReference>
<evidence type="ECO:0000259" key="4">
    <source>
        <dbReference type="PROSITE" id="PS51193"/>
    </source>
</evidence>
<sequence length="76" mass="8503">MAEFSFPFEPYDIQLSLMQSITSCINEGKIGILESPTGTGKSMSIICATLSWLEKFEMQRKADLEKQLKAVQEVGK</sequence>
<accession>A0A182EDI2</accession>
<protein>
    <submittedName>
        <fullName evidence="7">Helicase ATP-binding domain-containing protein</fullName>
    </submittedName>
</protein>
<keyword evidence="2" id="KW-0378">Hydrolase</keyword>
<dbReference type="InterPro" id="IPR027417">
    <property type="entry name" value="P-loop_NTPase"/>
</dbReference>
<name>A0A182EDI2_ONCOC</name>
<organism evidence="7">
    <name type="scientific">Onchocerca ochengi</name>
    <name type="common">Filarial nematode worm</name>
    <dbReference type="NCBI Taxonomy" id="42157"/>
    <lineage>
        <taxon>Eukaryota</taxon>
        <taxon>Metazoa</taxon>
        <taxon>Ecdysozoa</taxon>
        <taxon>Nematoda</taxon>
        <taxon>Chromadorea</taxon>
        <taxon>Rhabditida</taxon>
        <taxon>Spirurina</taxon>
        <taxon>Spiruromorpha</taxon>
        <taxon>Filarioidea</taxon>
        <taxon>Onchocercidae</taxon>
        <taxon>Onchocerca</taxon>
    </lineage>
</organism>
<keyword evidence="1" id="KW-0547">Nucleotide-binding</keyword>
<feature type="domain" description="Helicase ATP-binding" evidence="4">
    <location>
        <begin position="1"/>
        <end position="76"/>
    </location>
</feature>
<evidence type="ECO:0000313" key="7">
    <source>
        <dbReference type="WBParaSite" id="nOo.2.0.1.t06133-RA"/>
    </source>
</evidence>
<dbReference type="InterPro" id="IPR045028">
    <property type="entry name" value="DinG/Rad3-like"/>
</dbReference>
<reference evidence="5 6" key="2">
    <citation type="submission" date="2018-08" db="EMBL/GenBank/DDBJ databases">
        <authorList>
            <person name="Laetsch R D."/>
            <person name="Stevens L."/>
            <person name="Kumar S."/>
            <person name="Blaxter L. M."/>
        </authorList>
    </citation>
    <scope>NUCLEOTIDE SEQUENCE [LARGE SCALE GENOMIC DNA]</scope>
</reference>
<evidence type="ECO:0000256" key="1">
    <source>
        <dbReference type="ARBA" id="ARBA00022741"/>
    </source>
</evidence>
<proteinExistence type="predicted"/>
<dbReference type="PROSITE" id="PS51193">
    <property type="entry name" value="HELICASE_ATP_BIND_2"/>
    <property type="match status" value="1"/>
</dbReference>
<dbReference type="EMBL" id="UYRW01001822">
    <property type="protein sequence ID" value="VDK81104.1"/>
    <property type="molecule type" value="Genomic_DNA"/>
</dbReference>
<dbReference type="GO" id="GO:0034085">
    <property type="term" value="P:establishment of sister chromatid cohesion"/>
    <property type="evidence" value="ECO:0007669"/>
    <property type="project" value="TreeGrafter"/>
</dbReference>
<dbReference type="AlphaFoldDB" id="A0A182EDI2"/>